<evidence type="ECO:0000259" key="2">
    <source>
        <dbReference type="Pfam" id="PF17780"/>
    </source>
</evidence>
<feature type="compositionally biased region" description="Low complexity" evidence="1">
    <location>
        <begin position="298"/>
        <end position="326"/>
    </location>
</feature>
<gene>
    <name evidence="3" type="primary">g10869</name>
    <name evidence="3" type="ORF">VP750_LOCUS9744</name>
</gene>
<dbReference type="PANTHER" id="PTHR13138:SF3">
    <property type="entry name" value="CD2 ANTIGEN CYTOPLASMIC TAIL-BINDING PROTEIN 2"/>
    <property type="match status" value="1"/>
</dbReference>
<dbReference type="Proteomes" id="UP001497392">
    <property type="component" value="Unassembled WGS sequence"/>
</dbReference>
<sequence>MNEKRKRDEGSSKTEDIIQAALREQQEAKKAKKQVDPDVSEAADKGKTLGDIEQEEGGTIKESQVAMAHAKRTQKRKARKGTREDTELVGDDALEEVEEALELEEDDGIKLEPFNLAQERQEGFFDDEGHYVEKRDKEEEEAEKDAWFSSTKDNLVSERVRQQLEARERALKESEEAPAMTAPQAADYKRQLAALMQPGESVTEALRRLRPPPARGPSAKAPKKGKKGAEGEKGTVKSQKTPEELKALEQFNKITEAASALMDVGEMDIYSAVREELQRAADAFKDDDDMFADEDNAKGASTSAAGAGPSASLTHTTGAATATGAAPSQSGPQQVLNGSSSAAAAPSSAAKEAEQVDYSTWPIKELRRFLTERGVDASGIVEKADLVAQVKAAAESGPEGEIGTAPPGFVLDPSSGYYYSAETGMYYDAASGGYFSSSNSKWYSYDPQSNQYVEHQNAGG</sequence>
<feature type="compositionally biased region" description="Acidic residues" evidence="1">
    <location>
        <begin position="285"/>
        <end position="294"/>
    </location>
</feature>
<feature type="region of interest" description="Disordered" evidence="1">
    <location>
        <begin position="199"/>
        <end position="244"/>
    </location>
</feature>
<feature type="domain" description="OCRE" evidence="2">
    <location>
        <begin position="408"/>
        <end position="456"/>
    </location>
</feature>
<organism evidence="3 4">
    <name type="scientific">Coccomyxa viridis</name>
    <dbReference type="NCBI Taxonomy" id="1274662"/>
    <lineage>
        <taxon>Eukaryota</taxon>
        <taxon>Viridiplantae</taxon>
        <taxon>Chlorophyta</taxon>
        <taxon>core chlorophytes</taxon>
        <taxon>Trebouxiophyceae</taxon>
        <taxon>Trebouxiophyceae incertae sedis</taxon>
        <taxon>Coccomyxaceae</taxon>
        <taxon>Coccomyxa</taxon>
    </lineage>
</organism>
<evidence type="ECO:0000313" key="3">
    <source>
        <dbReference type="EMBL" id="CAL5227838.1"/>
    </source>
</evidence>
<dbReference type="InterPro" id="IPR041591">
    <property type="entry name" value="OCRE"/>
</dbReference>
<dbReference type="InterPro" id="IPR039905">
    <property type="entry name" value="CD2BP2/Lin1"/>
</dbReference>
<feature type="region of interest" description="Disordered" evidence="1">
    <location>
        <begin position="120"/>
        <end position="149"/>
    </location>
</feature>
<feature type="compositionally biased region" description="Basic and acidic residues" evidence="1">
    <location>
        <begin position="25"/>
        <end position="50"/>
    </location>
</feature>
<comment type="caution">
    <text evidence="3">The sequence shown here is derived from an EMBL/GenBank/DDBJ whole genome shotgun (WGS) entry which is preliminary data.</text>
</comment>
<dbReference type="EMBL" id="CAXHTA020000017">
    <property type="protein sequence ID" value="CAL5227838.1"/>
    <property type="molecule type" value="Genomic_DNA"/>
</dbReference>
<evidence type="ECO:0000256" key="1">
    <source>
        <dbReference type="SAM" id="MobiDB-lite"/>
    </source>
</evidence>
<dbReference type="CDD" id="cd16166">
    <property type="entry name" value="OCRE_SUA_like"/>
    <property type="match status" value="1"/>
</dbReference>
<feature type="region of interest" description="Disordered" evidence="1">
    <location>
        <begin position="285"/>
        <end position="357"/>
    </location>
</feature>
<feature type="compositionally biased region" description="Polar residues" evidence="1">
    <location>
        <begin position="327"/>
        <end position="338"/>
    </location>
</feature>
<feature type="region of interest" description="Disordered" evidence="1">
    <location>
        <begin position="25"/>
        <end position="93"/>
    </location>
</feature>
<feature type="region of interest" description="Disordered" evidence="1">
    <location>
        <begin position="167"/>
        <end position="186"/>
    </location>
</feature>
<feature type="compositionally biased region" description="Low complexity" evidence="1">
    <location>
        <begin position="339"/>
        <end position="350"/>
    </location>
</feature>
<name>A0ABP1GAZ7_9CHLO</name>
<proteinExistence type="predicted"/>
<dbReference type="InterPro" id="IPR035623">
    <property type="entry name" value="SUA-like_OCRE"/>
</dbReference>
<keyword evidence="4" id="KW-1185">Reference proteome</keyword>
<evidence type="ECO:0000313" key="4">
    <source>
        <dbReference type="Proteomes" id="UP001497392"/>
    </source>
</evidence>
<feature type="compositionally biased region" description="Basic and acidic residues" evidence="1">
    <location>
        <begin position="120"/>
        <end position="137"/>
    </location>
</feature>
<dbReference type="Pfam" id="PF17780">
    <property type="entry name" value="OCRE"/>
    <property type="match status" value="1"/>
</dbReference>
<protein>
    <submittedName>
        <fullName evidence="3">G10869 protein</fullName>
    </submittedName>
</protein>
<dbReference type="PANTHER" id="PTHR13138">
    <property type="entry name" value="PROTEIN LIN1"/>
    <property type="match status" value="1"/>
</dbReference>
<feature type="compositionally biased region" description="Basic and acidic residues" evidence="1">
    <location>
        <begin position="227"/>
        <end position="244"/>
    </location>
</feature>
<accession>A0ABP1GAZ7</accession>
<feature type="compositionally biased region" description="Basic residues" evidence="1">
    <location>
        <begin position="69"/>
        <end position="80"/>
    </location>
</feature>
<reference evidence="3 4" key="1">
    <citation type="submission" date="2024-06" db="EMBL/GenBank/DDBJ databases">
        <authorList>
            <person name="Kraege A."/>
            <person name="Thomma B."/>
        </authorList>
    </citation>
    <scope>NUCLEOTIDE SEQUENCE [LARGE SCALE GENOMIC DNA]</scope>
</reference>